<dbReference type="InterPro" id="IPR028427">
    <property type="entry name" value="Met_Sox_Rdtase_MsrB"/>
</dbReference>
<evidence type="ECO:0000256" key="6">
    <source>
        <dbReference type="ARBA" id="ARBA00048488"/>
    </source>
</evidence>
<keyword evidence="3" id="KW-0479">Metal-binding</keyword>
<dbReference type="GO" id="GO:0033743">
    <property type="term" value="F:peptide-methionine (R)-S-oxide reductase activity"/>
    <property type="evidence" value="ECO:0007669"/>
    <property type="project" value="UniProtKB-EC"/>
</dbReference>
<dbReference type="Proteomes" id="UP001224674">
    <property type="component" value="Chromosome"/>
</dbReference>
<dbReference type="NCBIfam" id="TIGR00357">
    <property type="entry name" value="peptide-methionine (R)-S-oxide reductase MsrB"/>
    <property type="match status" value="1"/>
</dbReference>
<evidence type="ECO:0000313" key="10">
    <source>
        <dbReference type="Proteomes" id="UP001224674"/>
    </source>
</evidence>
<dbReference type="PROSITE" id="PS51790">
    <property type="entry name" value="MSRB"/>
    <property type="match status" value="1"/>
</dbReference>
<dbReference type="PANTHER" id="PTHR10173:SF52">
    <property type="entry name" value="METHIONINE-R-SULFOXIDE REDUCTASE B1"/>
    <property type="match status" value="1"/>
</dbReference>
<dbReference type="PANTHER" id="PTHR10173">
    <property type="entry name" value="METHIONINE SULFOXIDE REDUCTASE"/>
    <property type="match status" value="1"/>
</dbReference>
<organism evidence="9 10">
    <name type="scientific">Auritidibacter ignavus</name>
    <dbReference type="NCBI Taxonomy" id="678932"/>
    <lineage>
        <taxon>Bacteria</taxon>
        <taxon>Bacillati</taxon>
        <taxon>Actinomycetota</taxon>
        <taxon>Actinomycetes</taxon>
        <taxon>Micrococcales</taxon>
        <taxon>Micrococcaceae</taxon>
        <taxon>Auritidibacter</taxon>
    </lineage>
</organism>
<evidence type="ECO:0000259" key="8">
    <source>
        <dbReference type="PROSITE" id="PS51790"/>
    </source>
</evidence>
<dbReference type="AlphaFoldDB" id="A0AAJ6AN95"/>
<dbReference type="RefSeq" id="WP_110099692.1">
    <property type="nucleotide sequence ID" value="NZ_CP122561.1"/>
</dbReference>
<dbReference type="SUPFAM" id="SSF51316">
    <property type="entry name" value="Mss4-like"/>
    <property type="match status" value="1"/>
</dbReference>
<dbReference type="InterPro" id="IPR011057">
    <property type="entry name" value="Mss4-like_sf"/>
</dbReference>
<dbReference type="Gene3D" id="2.170.150.20">
    <property type="entry name" value="Peptide methionine sulfoxide reductase"/>
    <property type="match status" value="1"/>
</dbReference>
<evidence type="ECO:0000256" key="3">
    <source>
        <dbReference type="ARBA" id="ARBA00022723"/>
    </source>
</evidence>
<evidence type="ECO:0000313" key="9">
    <source>
        <dbReference type="EMBL" id="WGH93923.1"/>
    </source>
</evidence>
<gene>
    <name evidence="9" type="primary">msrB</name>
    <name evidence="9" type="ORF">QDX21_03745</name>
</gene>
<dbReference type="GO" id="GO:0005737">
    <property type="term" value="C:cytoplasm"/>
    <property type="evidence" value="ECO:0007669"/>
    <property type="project" value="TreeGrafter"/>
</dbReference>
<accession>A0AAJ6AN95</accession>
<protein>
    <recommendedName>
        <fullName evidence="2">peptide-methionine (R)-S-oxide reductase</fullName>
        <ecNumber evidence="2">1.8.4.12</ecNumber>
    </recommendedName>
</protein>
<keyword evidence="4" id="KW-0862">Zinc</keyword>
<evidence type="ECO:0000256" key="4">
    <source>
        <dbReference type="ARBA" id="ARBA00022833"/>
    </source>
</evidence>
<dbReference type="FunFam" id="2.170.150.20:FF:000009">
    <property type="entry name" value="Peptide-methionine (R)-S-oxide reductase"/>
    <property type="match status" value="1"/>
</dbReference>
<dbReference type="EC" id="1.8.4.12" evidence="2"/>
<evidence type="ECO:0000256" key="1">
    <source>
        <dbReference type="ARBA" id="ARBA00001947"/>
    </source>
</evidence>
<dbReference type="EMBL" id="CP122566">
    <property type="protein sequence ID" value="WGH93923.1"/>
    <property type="molecule type" value="Genomic_DNA"/>
</dbReference>
<sequence length="153" mass="17601">MTVSDTSHHQDDTTQTTTTRSGQLSEDEWKQRLSPAEYQVLRQAATERPFTGEYWDDFSEGIYRCRACGAELFRSDQKFDAHCGWPSFFAPLAEDRVEYRKDTSLGMTRIEVLCAQCQSHLGHVFEGEGFNTPTDLRYCMNSISLEKVPRSDR</sequence>
<evidence type="ECO:0000256" key="5">
    <source>
        <dbReference type="ARBA" id="ARBA00023002"/>
    </source>
</evidence>
<comment type="cofactor">
    <cofactor evidence="1">
        <name>Zn(2+)</name>
        <dbReference type="ChEBI" id="CHEBI:29105"/>
    </cofactor>
</comment>
<dbReference type="GO" id="GO:0030091">
    <property type="term" value="P:protein repair"/>
    <property type="evidence" value="ECO:0007669"/>
    <property type="project" value="InterPro"/>
</dbReference>
<keyword evidence="5 9" id="KW-0560">Oxidoreductase</keyword>
<dbReference type="GO" id="GO:0046872">
    <property type="term" value="F:metal ion binding"/>
    <property type="evidence" value="ECO:0007669"/>
    <property type="project" value="UniProtKB-KW"/>
</dbReference>
<keyword evidence="10" id="KW-1185">Reference proteome</keyword>
<dbReference type="InterPro" id="IPR002579">
    <property type="entry name" value="Met_Sox_Rdtase_MsrB_dom"/>
</dbReference>
<name>A0AAJ6AN95_9MICC</name>
<proteinExistence type="predicted"/>
<dbReference type="GeneID" id="83695087"/>
<evidence type="ECO:0000256" key="2">
    <source>
        <dbReference type="ARBA" id="ARBA00012499"/>
    </source>
</evidence>
<dbReference type="GO" id="GO:0006979">
    <property type="term" value="P:response to oxidative stress"/>
    <property type="evidence" value="ECO:0007669"/>
    <property type="project" value="InterPro"/>
</dbReference>
<feature type="compositionally biased region" description="Basic and acidic residues" evidence="7">
    <location>
        <begin position="1"/>
        <end position="12"/>
    </location>
</feature>
<comment type="catalytic activity">
    <reaction evidence="6">
        <text>L-methionyl-[protein] + [thioredoxin]-disulfide + H2O = L-methionyl-(R)-S-oxide-[protein] + [thioredoxin]-dithiol</text>
        <dbReference type="Rhea" id="RHEA:24164"/>
        <dbReference type="Rhea" id="RHEA-COMP:10698"/>
        <dbReference type="Rhea" id="RHEA-COMP:10700"/>
        <dbReference type="Rhea" id="RHEA-COMP:12313"/>
        <dbReference type="Rhea" id="RHEA-COMP:12314"/>
        <dbReference type="ChEBI" id="CHEBI:15377"/>
        <dbReference type="ChEBI" id="CHEBI:16044"/>
        <dbReference type="ChEBI" id="CHEBI:29950"/>
        <dbReference type="ChEBI" id="CHEBI:45764"/>
        <dbReference type="ChEBI" id="CHEBI:50058"/>
        <dbReference type="EC" id="1.8.4.12"/>
    </reaction>
</comment>
<feature type="domain" description="MsrB" evidence="8">
    <location>
        <begin position="26"/>
        <end position="150"/>
    </location>
</feature>
<dbReference type="Pfam" id="PF01641">
    <property type="entry name" value="SelR"/>
    <property type="match status" value="1"/>
</dbReference>
<evidence type="ECO:0000256" key="7">
    <source>
        <dbReference type="SAM" id="MobiDB-lite"/>
    </source>
</evidence>
<feature type="region of interest" description="Disordered" evidence="7">
    <location>
        <begin position="1"/>
        <end position="30"/>
    </location>
</feature>
<reference evidence="9 10" key="1">
    <citation type="submission" date="2023-03" db="EMBL/GenBank/DDBJ databases">
        <title>Complete genome sequences of several Auritidibacter ignavus strains isolated from ear infections.</title>
        <authorList>
            <person name="Baehr T."/>
            <person name="Baumhoegger A.M."/>
        </authorList>
    </citation>
    <scope>NUCLEOTIDE SEQUENCE [LARGE SCALE GENOMIC DNA]</scope>
    <source>
        <strain evidence="9 10">BABAE-6</strain>
    </source>
</reference>